<protein>
    <submittedName>
        <fullName evidence="1">Uncharacterized protein</fullName>
    </submittedName>
</protein>
<name>A0ACB1AM30_MELEN</name>
<dbReference type="Proteomes" id="UP001497535">
    <property type="component" value="Unassembled WGS sequence"/>
</dbReference>
<evidence type="ECO:0000313" key="1">
    <source>
        <dbReference type="EMBL" id="CAK5094248.1"/>
    </source>
</evidence>
<sequence>MYYSGPWVAGVLYTRRGASIATGNDNKLLSLFKFCWMLHQCDYCSHLQKSLANDLFLQKRGTKYELNFIMDRHVAEVAIEALKEKRIRLAHQLEVLMGIELDEKQLKEDLYAAFIKHHRKQFPQITIGNIHEYFLKQRNALGRQVILKNLKIKLNIYKVIVDVVKDELYTALGNANSQFWGQIDCETANDICCYAARYMKRGVLYFVTF</sequence>
<proteinExistence type="predicted"/>
<keyword evidence="2" id="KW-1185">Reference proteome</keyword>
<organism evidence="1 2">
    <name type="scientific">Meloidogyne enterolobii</name>
    <name type="common">Root-knot nematode worm</name>
    <name type="synonym">Meloidogyne mayaguensis</name>
    <dbReference type="NCBI Taxonomy" id="390850"/>
    <lineage>
        <taxon>Eukaryota</taxon>
        <taxon>Metazoa</taxon>
        <taxon>Ecdysozoa</taxon>
        <taxon>Nematoda</taxon>
        <taxon>Chromadorea</taxon>
        <taxon>Rhabditida</taxon>
        <taxon>Tylenchina</taxon>
        <taxon>Tylenchomorpha</taxon>
        <taxon>Tylenchoidea</taxon>
        <taxon>Meloidogynidae</taxon>
        <taxon>Meloidogyninae</taxon>
        <taxon>Meloidogyne</taxon>
    </lineage>
</organism>
<reference evidence="1" key="1">
    <citation type="submission" date="2023-11" db="EMBL/GenBank/DDBJ databases">
        <authorList>
            <person name="Poullet M."/>
        </authorList>
    </citation>
    <scope>NUCLEOTIDE SEQUENCE</scope>
    <source>
        <strain evidence="1">E1834</strain>
    </source>
</reference>
<gene>
    <name evidence="1" type="ORF">MENTE1834_LOCUS40633</name>
</gene>
<evidence type="ECO:0000313" key="2">
    <source>
        <dbReference type="Proteomes" id="UP001497535"/>
    </source>
</evidence>
<dbReference type="EMBL" id="CAVMJV010000097">
    <property type="protein sequence ID" value="CAK5094248.1"/>
    <property type="molecule type" value="Genomic_DNA"/>
</dbReference>
<comment type="caution">
    <text evidence="1">The sequence shown here is derived from an EMBL/GenBank/DDBJ whole genome shotgun (WGS) entry which is preliminary data.</text>
</comment>
<accession>A0ACB1AM30</accession>